<dbReference type="InterPro" id="IPR042462">
    <property type="entry name" value="ARMC7"/>
</dbReference>
<reference evidence="1 2" key="1">
    <citation type="submission" date="2024-04" db="EMBL/GenBank/DDBJ databases">
        <authorList>
            <person name="Rising A."/>
            <person name="Reimegard J."/>
            <person name="Sonavane S."/>
            <person name="Akerstrom W."/>
            <person name="Nylinder S."/>
            <person name="Hedman E."/>
            <person name="Kallberg Y."/>
        </authorList>
    </citation>
    <scope>NUCLEOTIDE SEQUENCE [LARGE SCALE GENOMIC DNA]</scope>
</reference>
<organism evidence="1 2">
    <name type="scientific">Larinioides sclopetarius</name>
    <dbReference type="NCBI Taxonomy" id="280406"/>
    <lineage>
        <taxon>Eukaryota</taxon>
        <taxon>Metazoa</taxon>
        <taxon>Ecdysozoa</taxon>
        <taxon>Arthropoda</taxon>
        <taxon>Chelicerata</taxon>
        <taxon>Arachnida</taxon>
        <taxon>Araneae</taxon>
        <taxon>Araneomorphae</taxon>
        <taxon>Entelegynae</taxon>
        <taxon>Araneoidea</taxon>
        <taxon>Araneidae</taxon>
        <taxon>Larinioides</taxon>
    </lineage>
</organism>
<protein>
    <recommendedName>
        <fullName evidence="3">Armadillo repeat-containing protein 7</fullName>
    </recommendedName>
</protein>
<name>A0AAV1ZRC7_9ARAC</name>
<dbReference type="PANTHER" id="PTHR46263:SF1">
    <property type="entry name" value="ARMADILLO REPEAT-CONTAINING PROTEIN 7"/>
    <property type="match status" value="1"/>
</dbReference>
<dbReference type="InterPro" id="IPR016024">
    <property type="entry name" value="ARM-type_fold"/>
</dbReference>
<dbReference type="InterPro" id="IPR011989">
    <property type="entry name" value="ARM-like"/>
</dbReference>
<evidence type="ECO:0000313" key="2">
    <source>
        <dbReference type="Proteomes" id="UP001497382"/>
    </source>
</evidence>
<accession>A0AAV1ZRC7</accession>
<keyword evidence="2" id="KW-1185">Reference proteome</keyword>
<sequence>MSKRQKNPRERFSFLRELVTEFQDTSSVDAKEQVLANLGNFAYDPDNYIHIKELNIVDLFLDNLEDENKNLVEFAIGGICNLCLDKNFKQLIYKRGGVPKVISCLSSEREETVLSAITTLMFLIYPESKADITTASVIDCMLRFKESSNRRISNLASVFLQDYCTSDQIQNTRILSSTYSTLPRINIDDIYSISDIYQSSKFL</sequence>
<dbReference type="EMBL" id="CAXIEN010000076">
    <property type="protein sequence ID" value="CAL1274414.1"/>
    <property type="molecule type" value="Genomic_DNA"/>
</dbReference>
<evidence type="ECO:0000313" key="1">
    <source>
        <dbReference type="EMBL" id="CAL1274414.1"/>
    </source>
</evidence>
<dbReference type="Proteomes" id="UP001497382">
    <property type="component" value="Unassembled WGS sequence"/>
</dbReference>
<dbReference type="SUPFAM" id="SSF48371">
    <property type="entry name" value="ARM repeat"/>
    <property type="match status" value="1"/>
</dbReference>
<evidence type="ECO:0008006" key="3">
    <source>
        <dbReference type="Google" id="ProtNLM"/>
    </source>
</evidence>
<gene>
    <name evidence="1" type="ORF">LARSCL_LOCUS7451</name>
</gene>
<dbReference type="PANTHER" id="PTHR46263">
    <property type="entry name" value="ARMADILLO REPEAT-CONTAINING PROTEIN 7"/>
    <property type="match status" value="1"/>
</dbReference>
<comment type="caution">
    <text evidence="1">The sequence shown here is derived from an EMBL/GenBank/DDBJ whole genome shotgun (WGS) entry which is preliminary data.</text>
</comment>
<dbReference type="AlphaFoldDB" id="A0AAV1ZRC7"/>
<dbReference type="Gene3D" id="1.25.10.10">
    <property type="entry name" value="Leucine-rich Repeat Variant"/>
    <property type="match status" value="1"/>
</dbReference>
<proteinExistence type="predicted"/>